<proteinExistence type="predicted"/>
<dbReference type="Proteomes" id="UP001164965">
    <property type="component" value="Chromosome"/>
</dbReference>
<accession>A0ABY6NWD7</accession>
<gene>
    <name evidence="1" type="ORF">RHODO2019_10805</name>
</gene>
<sequence length="96" mass="10904">MDEQTIPDPAIMAAAQHGAAVALDYLFNSASDPDEDWPEWNPFENRHDSWAGEMLEQHEYVSWPDYVAEAEEWDHLNMVLTTVMHGAYVATLRALA</sequence>
<protein>
    <submittedName>
        <fullName evidence="1">Uncharacterized protein</fullName>
    </submittedName>
</protein>
<evidence type="ECO:0000313" key="1">
    <source>
        <dbReference type="EMBL" id="UZJ23697.1"/>
    </source>
</evidence>
<reference evidence="1" key="1">
    <citation type="submission" date="2022-10" db="EMBL/GenBank/DDBJ databases">
        <title>Rhodococcus sp.75.</title>
        <authorList>
            <person name="Sun M."/>
        </authorList>
    </citation>
    <scope>NUCLEOTIDE SEQUENCE</scope>
    <source>
        <strain evidence="1">75</strain>
    </source>
</reference>
<name>A0ABY6NWD7_9NOCA</name>
<dbReference type="EMBL" id="CP110615">
    <property type="protein sequence ID" value="UZJ23697.1"/>
    <property type="molecule type" value="Genomic_DNA"/>
</dbReference>
<evidence type="ECO:0000313" key="2">
    <source>
        <dbReference type="Proteomes" id="UP001164965"/>
    </source>
</evidence>
<keyword evidence="2" id="KW-1185">Reference proteome</keyword>
<organism evidence="1 2">
    <name type="scientific">Rhodococcus antarcticus</name>
    <dbReference type="NCBI Taxonomy" id="2987751"/>
    <lineage>
        <taxon>Bacteria</taxon>
        <taxon>Bacillati</taxon>
        <taxon>Actinomycetota</taxon>
        <taxon>Actinomycetes</taxon>
        <taxon>Mycobacteriales</taxon>
        <taxon>Nocardiaceae</taxon>
        <taxon>Rhodococcus</taxon>
    </lineage>
</organism>
<dbReference type="RefSeq" id="WP_265381805.1">
    <property type="nucleotide sequence ID" value="NZ_CP110615.1"/>
</dbReference>